<reference evidence="1 2" key="1">
    <citation type="submission" date="2015-07" db="EMBL/GenBank/DDBJ databases">
        <title>The genome of Habropoda laboriosa.</title>
        <authorList>
            <person name="Pan H."/>
            <person name="Kapheim K."/>
        </authorList>
    </citation>
    <scope>NUCLEOTIDE SEQUENCE [LARGE SCALE GENOMIC DNA]</scope>
    <source>
        <strain evidence="1">0110345459</strain>
    </source>
</reference>
<protein>
    <submittedName>
        <fullName evidence="1">Uncharacterized protein</fullName>
    </submittedName>
</protein>
<dbReference type="EMBL" id="KQ414628">
    <property type="protein sequence ID" value="KOC67319.1"/>
    <property type="molecule type" value="Genomic_DNA"/>
</dbReference>
<dbReference type="Proteomes" id="UP000053825">
    <property type="component" value="Unassembled WGS sequence"/>
</dbReference>
<evidence type="ECO:0000313" key="2">
    <source>
        <dbReference type="Proteomes" id="UP000053825"/>
    </source>
</evidence>
<proteinExistence type="predicted"/>
<sequence length="311" mass="35311">MQSRTFCFVVAFVGYATFVFVFATPLLEPNSTSLSRGKDIECWNSKYRNHIKCMSKRKRRHYPHPPIDNLESSCLENCRSRCESSYDCDKKCNYCISKTKHRHQIITEYENDCENSECKKNRDETLKSINVTTKIDIHNVIEGSPGVAGGGGGGGGSPSIPVSNKTCCPTCEPPIKCQPIPIYYIPQPMPMGNMWGGGACQHPSMWWLCHSYRQPSFDCSECIPPYTSYQCHMSCPTYQHNNGPCVSPYCVGAFPQHLQPTRNKEEKLLYELKKPITFNTHQYFFTPPSLTTSQSFSTNSDEAVKKQLYQQ</sequence>
<gene>
    <name evidence="1" type="ORF">WH47_09236</name>
</gene>
<keyword evidence="2" id="KW-1185">Reference proteome</keyword>
<name>A0A0L7R8Z4_9HYME</name>
<organism evidence="1 2">
    <name type="scientific">Habropoda laboriosa</name>
    <dbReference type="NCBI Taxonomy" id="597456"/>
    <lineage>
        <taxon>Eukaryota</taxon>
        <taxon>Metazoa</taxon>
        <taxon>Ecdysozoa</taxon>
        <taxon>Arthropoda</taxon>
        <taxon>Hexapoda</taxon>
        <taxon>Insecta</taxon>
        <taxon>Pterygota</taxon>
        <taxon>Neoptera</taxon>
        <taxon>Endopterygota</taxon>
        <taxon>Hymenoptera</taxon>
        <taxon>Apocrita</taxon>
        <taxon>Aculeata</taxon>
        <taxon>Apoidea</taxon>
        <taxon>Anthophila</taxon>
        <taxon>Apidae</taxon>
        <taxon>Habropoda</taxon>
    </lineage>
</organism>
<evidence type="ECO:0000313" key="1">
    <source>
        <dbReference type="EMBL" id="KOC67319.1"/>
    </source>
</evidence>
<dbReference type="AlphaFoldDB" id="A0A0L7R8Z4"/>
<accession>A0A0L7R8Z4</accession>